<feature type="binding site" evidence="9">
    <location>
        <position position="85"/>
    </location>
    <ligand>
        <name>substrate</name>
    </ligand>
</feature>
<feature type="signal peptide" evidence="11">
    <location>
        <begin position="1"/>
        <end position="31"/>
    </location>
</feature>
<proteinExistence type="inferred from homology"/>
<feature type="binding site" evidence="9">
    <location>
        <position position="221"/>
    </location>
    <ligand>
        <name>substrate</name>
    </ligand>
</feature>
<dbReference type="AlphaFoldDB" id="A0A401V482"/>
<dbReference type="EMBL" id="BHYL01000326">
    <property type="protein sequence ID" value="GCD21681.1"/>
    <property type="molecule type" value="Genomic_DNA"/>
</dbReference>
<evidence type="ECO:0000256" key="1">
    <source>
        <dbReference type="ARBA" id="ARBA00022729"/>
    </source>
</evidence>
<evidence type="ECO:0000256" key="7">
    <source>
        <dbReference type="ARBA" id="ARBA00023326"/>
    </source>
</evidence>
<dbReference type="GO" id="GO:0030245">
    <property type="term" value="P:cellulose catabolic process"/>
    <property type="evidence" value="ECO:0007669"/>
    <property type="project" value="UniProtKB-KW"/>
</dbReference>
<dbReference type="GO" id="GO:0004553">
    <property type="term" value="F:hydrolase activity, hydrolyzing O-glycosyl compounds"/>
    <property type="evidence" value="ECO:0007669"/>
    <property type="project" value="InterPro"/>
</dbReference>
<keyword evidence="7 11" id="KW-0624">Polysaccharide degradation</keyword>
<reference evidence="13 14" key="1">
    <citation type="submission" date="2018-11" db="EMBL/GenBank/DDBJ databases">
        <title>Draft genome sequence of Cellulomonas takizawaensis strain TKZ-21.</title>
        <authorList>
            <person name="Yamamura H."/>
            <person name="Hayashi T."/>
            <person name="Hamada M."/>
            <person name="Serisawa Y."/>
            <person name="Matsuyama K."/>
            <person name="Nakagawa Y."/>
            <person name="Otoguro M."/>
            <person name="Yanagida F."/>
            <person name="Hayakawa M."/>
        </authorList>
    </citation>
    <scope>NUCLEOTIDE SEQUENCE [LARGE SCALE GENOMIC DNA]</scope>
    <source>
        <strain evidence="13 14">TKZ-21</strain>
    </source>
</reference>
<dbReference type="PROSITE" id="PS00655">
    <property type="entry name" value="GLYCOSYL_HYDROL_F6_1"/>
    <property type="match status" value="1"/>
</dbReference>
<dbReference type="InterPro" id="IPR036434">
    <property type="entry name" value="Beta_cellobiohydrolase_sf"/>
</dbReference>
<feature type="binding site" evidence="9">
    <location>
        <position position="353"/>
    </location>
    <ligand>
        <name>substrate</name>
    </ligand>
</feature>
<protein>
    <recommendedName>
        <fullName evidence="11">Glucanase</fullName>
        <ecNumber evidence="11">3.2.1.-</ecNumber>
    </recommendedName>
</protein>
<evidence type="ECO:0000256" key="4">
    <source>
        <dbReference type="ARBA" id="ARBA00023157"/>
    </source>
</evidence>
<evidence type="ECO:0000256" key="3">
    <source>
        <dbReference type="ARBA" id="ARBA00023001"/>
    </source>
</evidence>
<evidence type="ECO:0000256" key="6">
    <source>
        <dbReference type="ARBA" id="ARBA00023295"/>
    </source>
</evidence>
<feature type="binding site" evidence="9">
    <location>
        <position position="381"/>
    </location>
    <ligand>
        <name>substrate</name>
    </ligand>
</feature>
<feature type="binding site" evidence="9">
    <location>
        <position position="218"/>
    </location>
    <ligand>
        <name>substrate</name>
    </ligand>
</feature>
<organism evidence="13 14">
    <name type="scientific">Cellulomonas algicola</name>
    <dbReference type="NCBI Taxonomy" id="2071633"/>
    <lineage>
        <taxon>Bacteria</taxon>
        <taxon>Bacillati</taxon>
        <taxon>Actinomycetota</taxon>
        <taxon>Actinomycetes</taxon>
        <taxon>Micrococcales</taxon>
        <taxon>Cellulomonadaceae</taxon>
        <taxon>Cellulomonas</taxon>
    </lineage>
</organism>
<evidence type="ECO:0000256" key="10">
    <source>
        <dbReference type="PROSITE-ProRule" id="PRU10056"/>
    </source>
</evidence>
<name>A0A401V482_9CELL</name>
<dbReference type="Proteomes" id="UP000288246">
    <property type="component" value="Unassembled WGS sequence"/>
</dbReference>
<feature type="active site" evidence="10">
    <location>
        <position position="123"/>
    </location>
</feature>
<feature type="chain" id="PRO_5018823761" description="Glucanase" evidence="11">
    <location>
        <begin position="32"/>
        <end position="434"/>
    </location>
</feature>
<dbReference type="SUPFAM" id="SSF51989">
    <property type="entry name" value="Glycosyl hydrolases family 6, cellulases"/>
    <property type="match status" value="1"/>
</dbReference>
<keyword evidence="6 11" id="KW-0326">Glycosidase</keyword>
<gene>
    <name evidence="13" type="ORF">CTKZ_32430</name>
</gene>
<evidence type="ECO:0000313" key="14">
    <source>
        <dbReference type="Proteomes" id="UP000288246"/>
    </source>
</evidence>
<feature type="active site" description="Proton donor" evidence="8">
    <location>
        <position position="161"/>
    </location>
</feature>
<feature type="region of interest" description="Disordered" evidence="12">
    <location>
        <begin position="29"/>
        <end position="51"/>
    </location>
</feature>
<dbReference type="InterPro" id="IPR016288">
    <property type="entry name" value="Beta_cellobiohydrolase"/>
</dbReference>
<dbReference type="PIRSF" id="PIRSF001100">
    <property type="entry name" value="Beta_cellobiohydrolase"/>
    <property type="match status" value="1"/>
</dbReference>
<evidence type="ECO:0000256" key="12">
    <source>
        <dbReference type="SAM" id="MobiDB-lite"/>
    </source>
</evidence>
<feature type="binding site" evidence="9">
    <location>
        <position position="248"/>
    </location>
    <ligand>
        <name>substrate</name>
    </ligand>
</feature>
<keyword evidence="5 11" id="KW-0119">Carbohydrate metabolism</keyword>
<keyword evidence="1 11" id="KW-0732">Signal</keyword>
<keyword evidence="4" id="KW-1015">Disulfide bond</keyword>
<keyword evidence="14" id="KW-1185">Reference proteome</keyword>
<dbReference type="InterPro" id="IPR001524">
    <property type="entry name" value="Glyco_hydro_6_CS"/>
</dbReference>
<dbReference type="PANTHER" id="PTHR34876:SF4">
    <property type="entry name" value="1,4-BETA-D-GLUCAN CELLOBIOHYDROLASE C-RELATED"/>
    <property type="match status" value="1"/>
</dbReference>
<dbReference type="PRINTS" id="PR00733">
    <property type="entry name" value="GLHYDRLASE6"/>
</dbReference>
<dbReference type="PANTHER" id="PTHR34876">
    <property type="match status" value="1"/>
</dbReference>
<sequence length="434" mass="46542">MARHTRSPLAALAAAAAVVALSLLSAAPATAHGRPGPGGPSSTTRLYTPPPNEGAVAQIKQLVKDRRYADAKAVTKMVATPQAVWFTSGTPKDVRKSVEKTVRSAKQQRAVPVIVAYNLPYRDCAQYSAGGALDTASYLAWIDGLAKGIGKSEAIVVLEPDGLGIIPWYTSITGATEWCQPAEADPATAASDRFAQLNGAVDRLSVLPNVRLYLDGTHSAWLGVGDVADRLHKAGVEKADGFFLNVSNYELSERQAKFASWISQCLWYGTNDAEGGWRLGHFDYCASQYYPADPNDFSTWGLTDQWYVENVTNAANPPAGPEVLKHAVVDTSRNGQGPWTPPADHPEGDPQVWCNPPDRGLGLRPTTSTGDPYVDAYLWIKIPGESDGQCTRWAPDGGVDPVRGYADPAAGQWFPQMALELVHNANPPLGGHRS</sequence>
<feature type="active site" description="Proton acceptor" evidence="8">
    <location>
        <position position="387"/>
    </location>
</feature>
<evidence type="ECO:0000256" key="11">
    <source>
        <dbReference type="RuleBase" id="RU361186"/>
    </source>
</evidence>
<dbReference type="EC" id="3.2.1.-" evidence="11"/>
<comment type="similarity">
    <text evidence="11">Belongs to the glycosyl hydrolase family 6.</text>
</comment>
<evidence type="ECO:0000313" key="13">
    <source>
        <dbReference type="EMBL" id="GCD21681.1"/>
    </source>
</evidence>
<dbReference type="RefSeq" id="WP_124344204.1">
    <property type="nucleotide sequence ID" value="NZ_BHYL01000326.1"/>
</dbReference>
<evidence type="ECO:0000256" key="5">
    <source>
        <dbReference type="ARBA" id="ARBA00023277"/>
    </source>
</evidence>
<dbReference type="Pfam" id="PF01341">
    <property type="entry name" value="Glyco_hydro_6"/>
    <property type="match status" value="1"/>
</dbReference>
<keyword evidence="3 11" id="KW-0136">Cellulose degradation</keyword>
<keyword evidence="2 11" id="KW-0378">Hydrolase</keyword>
<dbReference type="OrthoDB" id="309899at2"/>
<dbReference type="Gene3D" id="3.20.20.40">
    <property type="entry name" value="1, 4-beta cellobiohydrolase"/>
    <property type="match status" value="1"/>
</dbReference>
<evidence type="ECO:0000256" key="2">
    <source>
        <dbReference type="ARBA" id="ARBA00022801"/>
    </source>
</evidence>
<comment type="caution">
    <text evidence="13">The sequence shown here is derived from an EMBL/GenBank/DDBJ whole genome shotgun (WGS) entry which is preliminary data.</text>
</comment>
<evidence type="ECO:0000256" key="8">
    <source>
        <dbReference type="PIRSR" id="PIRSR001100-1"/>
    </source>
</evidence>
<accession>A0A401V482</accession>
<feature type="binding site" evidence="9">
    <location>
        <position position="385"/>
    </location>
    <ligand>
        <name>substrate</name>
    </ligand>
</feature>
<evidence type="ECO:0000256" key="9">
    <source>
        <dbReference type="PIRSR" id="PIRSR001100-2"/>
    </source>
</evidence>